<keyword evidence="7" id="KW-0325">Glycoprotein</keyword>
<evidence type="ECO:0000256" key="1">
    <source>
        <dbReference type="ARBA" id="ARBA00004479"/>
    </source>
</evidence>
<dbReference type="PANTHER" id="PTHR16677">
    <property type="entry name" value="HEMATOPOIETIC PROGENITOR CELL ANTIGEN CD34"/>
    <property type="match status" value="1"/>
</dbReference>
<dbReference type="Proteomes" id="UP001159641">
    <property type="component" value="Unassembled WGS sequence"/>
</dbReference>
<evidence type="ECO:0000256" key="9">
    <source>
        <dbReference type="SAM" id="Phobius"/>
    </source>
</evidence>
<proteinExistence type="predicted"/>
<dbReference type="InterPro" id="IPR008083">
    <property type="entry name" value="CD34"/>
</dbReference>
<keyword evidence="6 9" id="KW-0472">Membrane</keyword>
<evidence type="ECO:0000256" key="8">
    <source>
        <dbReference type="SAM" id="MobiDB-lite"/>
    </source>
</evidence>
<evidence type="ECO:0000256" key="2">
    <source>
        <dbReference type="ARBA" id="ARBA00022692"/>
    </source>
</evidence>
<sequence length="430" mass="45870">MLVRRGARAGRGMPRGWTALCFLSLLPSGFTNTESLTTTATKSSTPGISSTVPTTIPNQESTVSSTFGNISLYAVSQDSNGSTAAISEPTVNFTSTSGITPVPGTMNSSVQSQTSLATTVSSTPINFTTSEMTLQPSMLPGNISDSPYNSTSPVTSPTNPYTSFSPIPSTIKGEIKCSRVKEVKLTQGICLELNETSSCEEFKKDNGEELTRVLCGKEQAEARVGVCSLLLAQSEVRPHCLLLVLANRTELSSKLQLLKKHQSDLKELGIQGFTEQDVGSHQSYSRKTLIALVTSGILLAVLGTTGYFLMNRRSWSPTGERLVSSRVQGKENGKLGLLGRSMNVMVGEEKYQKRHFCALTREYACMHITGEDPYYTENGGGQGYSSGPGASPEAQGKASVNQGAQENGTGQATSRNGHSARQHVVADTEL</sequence>
<accession>A0AB34HGN1</accession>
<dbReference type="AlphaFoldDB" id="A0AB34HGN1"/>
<evidence type="ECO:0000256" key="6">
    <source>
        <dbReference type="ARBA" id="ARBA00023136"/>
    </source>
</evidence>
<feature type="compositionally biased region" description="Polar residues" evidence="8">
    <location>
        <begin position="398"/>
        <end position="419"/>
    </location>
</feature>
<evidence type="ECO:0000256" key="3">
    <source>
        <dbReference type="ARBA" id="ARBA00022729"/>
    </source>
</evidence>
<keyword evidence="4" id="KW-0130">Cell adhesion</keyword>
<feature type="region of interest" description="Disordered" evidence="8">
    <location>
        <begin position="37"/>
        <end position="60"/>
    </location>
</feature>
<dbReference type="GO" id="GO:0007160">
    <property type="term" value="P:cell-matrix adhesion"/>
    <property type="evidence" value="ECO:0007669"/>
    <property type="project" value="TreeGrafter"/>
</dbReference>
<feature type="chain" id="PRO_5044329055" description="Hematopoietic progenitor cell antigen CD34" evidence="10">
    <location>
        <begin position="36"/>
        <end position="430"/>
    </location>
</feature>
<feature type="signal peptide" evidence="10">
    <location>
        <begin position="1"/>
        <end position="35"/>
    </location>
</feature>
<comment type="caution">
    <text evidence="11">The sequence shown here is derived from an EMBL/GenBank/DDBJ whole genome shotgun (WGS) entry which is preliminary data.</text>
</comment>
<evidence type="ECO:0000256" key="5">
    <source>
        <dbReference type="ARBA" id="ARBA00022989"/>
    </source>
</evidence>
<dbReference type="GO" id="GO:0005886">
    <property type="term" value="C:plasma membrane"/>
    <property type="evidence" value="ECO:0007669"/>
    <property type="project" value="UniProtKB-ARBA"/>
</dbReference>
<comment type="subcellular location">
    <subcellularLocation>
        <location evidence="1">Membrane</location>
        <topology evidence="1">Single-pass type I membrane protein</topology>
    </subcellularLocation>
</comment>
<evidence type="ECO:0008006" key="13">
    <source>
        <dbReference type="Google" id="ProtNLM"/>
    </source>
</evidence>
<keyword evidence="2 9" id="KW-0812">Transmembrane</keyword>
<organism evidence="11 12">
    <name type="scientific">Eschrichtius robustus</name>
    <name type="common">California gray whale</name>
    <name type="synonym">Eschrichtius gibbosus</name>
    <dbReference type="NCBI Taxonomy" id="9764"/>
    <lineage>
        <taxon>Eukaryota</taxon>
        <taxon>Metazoa</taxon>
        <taxon>Chordata</taxon>
        <taxon>Craniata</taxon>
        <taxon>Vertebrata</taxon>
        <taxon>Euteleostomi</taxon>
        <taxon>Mammalia</taxon>
        <taxon>Eutheria</taxon>
        <taxon>Laurasiatheria</taxon>
        <taxon>Artiodactyla</taxon>
        <taxon>Whippomorpha</taxon>
        <taxon>Cetacea</taxon>
        <taxon>Mysticeti</taxon>
        <taxon>Eschrichtiidae</taxon>
        <taxon>Eschrichtius</taxon>
    </lineage>
</organism>
<keyword evidence="12" id="KW-1185">Reference proteome</keyword>
<evidence type="ECO:0000313" key="11">
    <source>
        <dbReference type="EMBL" id="KAJ8790161.1"/>
    </source>
</evidence>
<evidence type="ECO:0000313" key="12">
    <source>
        <dbReference type="Proteomes" id="UP001159641"/>
    </source>
</evidence>
<feature type="region of interest" description="Disordered" evidence="8">
    <location>
        <begin position="377"/>
        <end position="430"/>
    </location>
</feature>
<dbReference type="PRINTS" id="PR01700">
    <property type="entry name" value="CD34ANTIGEN"/>
</dbReference>
<keyword evidence="5 9" id="KW-1133">Transmembrane helix</keyword>
<name>A0AB34HGN1_ESCRO</name>
<keyword evidence="3 10" id="KW-0732">Signal</keyword>
<evidence type="ECO:0000256" key="7">
    <source>
        <dbReference type="ARBA" id="ARBA00023180"/>
    </source>
</evidence>
<reference evidence="11 12" key="1">
    <citation type="submission" date="2022-11" db="EMBL/GenBank/DDBJ databases">
        <title>Whole genome sequence of Eschrichtius robustus ER-17-0199.</title>
        <authorList>
            <person name="Bruniche-Olsen A."/>
            <person name="Black A.N."/>
            <person name="Fields C.J."/>
            <person name="Walden K."/>
            <person name="Dewoody J.A."/>
        </authorList>
    </citation>
    <scope>NUCLEOTIDE SEQUENCE [LARGE SCALE GENOMIC DNA]</scope>
    <source>
        <strain evidence="11">ER-17-0199</strain>
        <tissue evidence="11">Blubber</tissue>
    </source>
</reference>
<evidence type="ECO:0000256" key="10">
    <source>
        <dbReference type="SAM" id="SignalP"/>
    </source>
</evidence>
<feature type="transmembrane region" description="Helical" evidence="9">
    <location>
        <begin position="289"/>
        <end position="310"/>
    </location>
</feature>
<evidence type="ECO:0000256" key="4">
    <source>
        <dbReference type="ARBA" id="ARBA00022889"/>
    </source>
</evidence>
<gene>
    <name evidence="11" type="ORF">J1605_004628</name>
</gene>
<protein>
    <recommendedName>
        <fullName evidence="13">Hematopoietic progenitor cell antigen CD34</fullName>
    </recommendedName>
</protein>
<dbReference type="InterPro" id="IPR013836">
    <property type="entry name" value="CD34/Podocalyxin"/>
</dbReference>
<dbReference type="Pfam" id="PF06365">
    <property type="entry name" value="CD34_antigen"/>
    <property type="match status" value="2"/>
</dbReference>
<dbReference type="PANTHER" id="PTHR16677:SF1">
    <property type="entry name" value="HEMATOPOIETIC PROGENITOR CELL ANTIGEN CD34"/>
    <property type="match status" value="1"/>
</dbReference>
<dbReference type="EMBL" id="JAIQCJ010001364">
    <property type="protein sequence ID" value="KAJ8790161.1"/>
    <property type="molecule type" value="Genomic_DNA"/>
</dbReference>